<dbReference type="EMBL" id="UHFA01000002">
    <property type="protein sequence ID" value="SUN35623.1"/>
    <property type="molecule type" value="Genomic_DNA"/>
</dbReference>
<reference evidence="2 3" key="1">
    <citation type="submission" date="2018-06" db="EMBL/GenBank/DDBJ databases">
        <authorList>
            <consortium name="Pathogen Informatics"/>
            <person name="Doyle S."/>
        </authorList>
    </citation>
    <scope>NUCLEOTIDE SEQUENCE [LARGE SCALE GENOMIC DNA]</scope>
    <source>
        <strain evidence="3">NCTC 11391</strain>
    </source>
</reference>
<feature type="chain" id="PRO_5017053544" evidence="1">
    <location>
        <begin position="30"/>
        <end position="166"/>
    </location>
</feature>
<dbReference type="RefSeq" id="WP_002999441.1">
    <property type="nucleotide sequence ID" value="NZ_UHFA01000002.1"/>
</dbReference>
<evidence type="ECO:0000313" key="2">
    <source>
        <dbReference type="EMBL" id="SUN35623.1"/>
    </source>
</evidence>
<dbReference type="PIRSF" id="PIRSF006187">
    <property type="entry name" value="DUF1307"/>
    <property type="match status" value="1"/>
</dbReference>
<sequence>MSIKKALLGVLAVFATVLLVACHASKNNASQTADFQKLTAGKSDYRIHLVYQDDKVSKIVSTSTVLYSTIHADSADVAKQEMEQKGASKYDGIKGVEHKIDYQDDRLVEKVSVDVSKVDLNANASLLGIVGKENGRLDHISFQQSQQNIEAQGYTEVKDGNYQKLN</sequence>
<organism evidence="2 3">
    <name type="scientific">Streptococcus downei MFe28</name>
    <dbReference type="NCBI Taxonomy" id="764290"/>
    <lineage>
        <taxon>Bacteria</taxon>
        <taxon>Bacillati</taxon>
        <taxon>Bacillota</taxon>
        <taxon>Bacilli</taxon>
        <taxon>Lactobacillales</taxon>
        <taxon>Streptococcaceae</taxon>
        <taxon>Streptococcus</taxon>
    </lineage>
</organism>
<protein>
    <submittedName>
        <fullName evidence="2">Lipoprotein</fullName>
    </submittedName>
</protein>
<feature type="signal peptide" evidence="1">
    <location>
        <begin position="1"/>
        <end position="29"/>
    </location>
</feature>
<dbReference type="PROSITE" id="PS51257">
    <property type="entry name" value="PROKAR_LIPOPROTEIN"/>
    <property type="match status" value="1"/>
</dbReference>
<accession>A0A380JCN9</accession>
<dbReference type="Pfam" id="PF06998">
    <property type="entry name" value="DUF1307"/>
    <property type="match status" value="1"/>
</dbReference>
<dbReference type="SUPFAM" id="SSF160704">
    <property type="entry name" value="YehR-like"/>
    <property type="match status" value="1"/>
</dbReference>
<gene>
    <name evidence="2" type="primary">yehR</name>
    <name evidence="2" type="ORF">NCTC11391_00657</name>
</gene>
<evidence type="ECO:0000313" key="3">
    <source>
        <dbReference type="Proteomes" id="UP000254082"/>
    </source>
</evidence>
<keyword evidence="2" id="KW-0449">Lipoprotein</keyword>
<proteinExistence type="predicted"/>
<dbReference type="AlphaFoldDB" id="A0A380JCN9"/>
<name>A0A380JCN9_STRDO</name>
<dbReference type="OrthoDB" id="2223107at2"/>
<dbReference type="Gene3D" id="3.30.1830.10">
    <property type="entry name" value="YehR-like"/>
    <property type="match status" value="1"/>
</dbReference>
<keyword evidence="1" id="KW-0732">Signal</keyword>
<dbReference type="Proteomes" id="UP000254082">
    <property type="component" value="Unassembled WGS sequence"/>
</dbReference>
<dbReference type="InterPro" id="IPR009736">
    <property type="entry name" value="DUF1307"/>
</dbReference>
<keyword evidence="3" id="KW-1185">Reference proteome</keyword>
<evidence type="ECO:0000256" key="1">
    <source>
        <dbReference type="SAM" id="SignalP"/>
    </source>
</evidence>
<dbReference type="InterPro" id="IPR036699">
    <property type="entry name" value="YehR-like_sf"/>
</dbReference>